<evidence type="ECO:0000313" key="2">
    <source>
        <dbReference type="Proteomes" id="UP000035301"/>
    </source>
</evidence>
<gene>
    <name evidence="1" type="ORF">SZ63_05600</name>
</gene>
<protein>
    <recommendedName>
        <fullName evidence="3">Apea-like HEPN domain-containing protein</fullName>
    </recommendedName>
</protein>
<dbReference type="PATRIC" id="fig|1550566.3.peg.1204"/>
<keyword evidence="2" id="KW-1185">Reference proteome</keyword>
<dbReference type="RefSeq" id="WP_048182431.1">
    <property type="nucleotide sequence ID" value="NZ_JXOJ01000002.1"/>
</dbReference>
<dbReference type="OrthoDB" id="111602at2157"/>
<dbReference type="Proteomes" id="UP000035301">
    <property type="component" value="Unassembled WGS sequence"/>
</dbReference>
<organism evidence="1 2">
    <name type="scientific">Methanoculleus sediminis</name>
    <dbReference type="NCBI Taxonomy" id="1550566"/>
    <lineage>
        <taxon>Archaea</taxon>
        <taxon>Methanobacteriati</taxon>
        <taxon>Methanobacteriota</taxon>
        <taxon>Stenosarchaea group</taxon>
        <taxon>Methanomicrobia</taxon>
        <taxon>Methanomicrobiales</taxon>
        <taxon>Methanomicrobiaceae</taxon>
        <taxon>Methanoculleus</taxon>
    </lineage>
</organism>
<dbReference type="AlphaFoldDB" id="A0A0H1R0A4"/>
<sequence>MDNLLFFAQLLEEMLFDYTIDSYKAPVFNTHALCAELLDVLSEIETGFLQPKAANPILEELTWDLKNDFVAKEILGLRYPKVIERLNSYKVVKGASPQTSSKSISSKDEDSEVNIPIKKVLSEIETLNQIFNVYYLDEVKKNLLTHTAEGNGKKEIEFLARVFISELQSLGYTQQYLFHETRRFFFSNEPIESVSQLNGFLSLFSGKRKEWEVLFRVDEQFKNLDQTKLGTECEILDEVPISPQMTQYESKFIRTRRKNQIFIKFKNIKALDPFQARLIAERFFFLISNLVTYKTHKEQLLWESRGLAYSEGGRAIPVAPPTVSPMMKIRDTGLKELQNTMDEMASLFINTDGTSSYLIYNSLNLHACSVQSKTAENQLMNIWTAMETLLPPPTDQRQRILQFADAFEPLLGRKYIQKLVNDLLRSLYLNVSENDLNEIFSKMPSNYSKFEKCALLVALKEKNEPLRDELYAKIGRNPLLINRIYSLMEKMSSASKIHETIVLHNQRVRWQLQRIYRARNLITHKGEQISYVSPLLENAHSYYHSVIDLVKEIRENYGYTFHSLESVFNLVKIEHEAHLAMLKENKGTACSEDKFKKFLFGV</sequence>
<comment type="caution">
    <text evidence="1">The sequence shown here is derived from an EMBL/GenBank/DDBJ whole genome shotgun (WGS) entry which is preliminary data.</text>
</comment>
<evidence type="ECO:0008006" key="3">
    <source>
        <dbReference type="Google" id="ProtNLM"/>
    </source>
</evidence>
<evidence type="ECO:0000313" key="1">
    <source>
        <dbReference type="EMBL" id="KLK88489.1"/>
    </source>
</evidence>
<reference evidence="1 2" key="1">
    <citation type="journal article" date="2015" name="Int. J. Syst. Evol. Microbiol.">
        <title>Methanoculleus sediminis sp. nov., a methanogen from sediments near a submarine mud volcano.</title>
        <authorList>
            <person name="Chen S.C."/>
            <person name="Chen M.F."/>
            <person name="Lai M.C."/>
            <person name="Weng C.Y."/>
            <person name="Wu S.Y."/>
            <person name="Lin S."/>
            <person name="Yang T.F."/>
            <person name="Chen P.C."/>
        </authorList>
    </citation>
    <scope>NUCLEOTIDE SEQUENCE [LARGE SCALE GENOMIC DNA]</scope>
    <source>
        <strain evidence="1 2">S3Fa</strain>
    </source>
</reference>
<dbReference type="EMBL" id="JXOJ01000002">
    <property type="protein sequence ID" value="KLK88489.1"/>
    <property type="molecule type" value="Genomic_DNA"/>
</dbReference>
<accession>A0A0H1R0A4</accession>
<name>A0A0H1R0A4_9EURY</name>
<proteinExistence type="predicted"/>